<dbReference type="AlphaFoldDB" id="A0A6J7K085"/>
<keyword evidence="1" id="KW-1133">Transmembrane helix</keyword>
<keyword evidence="1" id="KW-0812">Transmembrane</keyword>
<keyword evidence="1" id="KW-0472">Membrane</keyword>
<sequence length="93" mass="9826">MTWERGRSVVDQLMVVIGVISHVEHLVPRIGLAAVIAAILAPLMWAANVIPTAMDPTDVEAYGTFGHWCVGVAGLLGALACALAFAKKLSTDR</sequence>
<protein>
    <submittedName>
        <fullName evidence="2">Unannotated protein</fullName>
    </submittedName>
</protein>
<evidence type="ECO:0000313" key="2">
    <source>
        <dbReference type="EMBL" id="CAB4947732.1"/>
    </source>
</evidence>
<gene>
    <name evidence="2" type="ORF">UFOPK3773_01229</name>
</gene>
<name>A0A6J7K085_9ZZZZ</name>
<feature type="transmembrane region" description="Helical" evidence="1">
    <location>
        <begin position="65"/>
        <end position="86"/>
    </location>
</feature>
<accession>A0A6J7K085</accession>
<reference evidence="2" key="1">
    <citation type="submission" date="2020-05" db="EMBL/GenBank/DDBJ databases">
        <authorList>
            <person name="Chiriac C."/>
            <person name="Salcher M."/>
            <person name="Ghai R."/>
            <person name="Kavagutti S V."/>
        </authorList>
    </citation>
    <scope>NUCLEOTIDE SEQUENCE</scope>
</reference>
<feature type="transmembrane region" description="Helical" evidence="1">
    <location>
        <begin position="26"/>
        <end position="45"/>
    </location>
</feature>
<dbReference type="EMBL" id="CAFBNF010000136">
    <property type="protein sequence ID" value="CAB4947732.1"/>
    <property type="molecule type" value="Genomic_DNA"/>
</dbReference>
<proteinExistence type="predicted"/>
<organism evidence="2">
    <name type="scientific">freshwater metagenome</name>
    <dbReference type="NCBI Taxonomy" id="449393"/>
    <lineage>
        <taxon>unclassified sequences</taxon>
        <taxon>metagenomes</taxon>
        <taxon>ecological metagenomes</taxon>
    </lineage>
</organism>
<evidence type="ECO:0000256" key="1">
    <source>
        <dbReference type="SAM" id="Phobius"/>
    </source>
</evidence>